<evidence type="ECO:0000259" key="1">
    <source>
        <dbReference type="PROSITE" id="PS50994"/>
    </source>
</evidence>
<protein>
    <submittedName>
        <fullName evidence="2">Transposon Tf2-9 polyprotein</fullName>
    </submittedName>
</protein>
<dbReference type="InterPro" id="IPR001584">
    <property type="entry name" value="Integrase_cat-core"/>
</dbReference>
<dbReference type="PROSITE" id="PS50994">
    <property type="entry name" value="INTEGRASE"/>
    <property type="match status" value="1"/>
</dbReference>
<name>A0A8X7BDL5_TRICX</name>
<dbReference type="Proteomes" id="UP000887159">
    <property type="component" value="Unassembled WGS sequence"/>
</dbReference>
<dbReference type="SUPFAM" id="SSF53098">
    <property type="entry name" value="Ribonuclease H-like"/>
    <property type="match status" value="1"/>
</dbReference>
<dbReference type="InterPro" id="IPR012337">
    <property type="entry name" value="RNaseH-like_sf"/>
</dbReference>
<sequence>MRKFIDQYVSTCHTCQINNYKNALPAGRLIPIVSNYPNEIVTLDLLGPYPVSRVRCNRYVLVITDHFSKWAEIIPLKKASARVIADNFFDNYISRFGAPIKLISDNGPQFISDIFENLSERLGIRHVRTVVYRPQANRTERVNRDLMQMIANYVNEQHDKWDQFLREFAYTIRTSVNETTGKTLRNYF</sequence>
<dbReference type="PANTHER" id="PTHR37984:SF5">
    <property type="entry name" value="PROTEIN NYNRIN-LIKE"/>
    <property type="match status" value="1"/>
</dbReference>
<dbReference type="Pfam" id="PF00665">
    <property type="entry name" value="rve"/>
    <property type="match status" value="1"/>
</dbReference>
<evidence type="ECO:0000313" key="2">
    <source>
        <dbReference type="EMBL" id="GFY26764.1"/>
    </source>
</evidence>
<evidence type="ECO:0000313" key="3">
    <source>
        <dbReference type="Proteomes" id="UP000887159"/>
    </source>
</evidence>
<organism evidence="2 3">
    <name type="scientific">Trichonephila clavipes</name>
    <name type="common">Golden silk orbweaver</name>
    <name type="synonym">Nephila clavipes</name>
    <dbReference type="NCBI Taxonomy" id="2585209"/>
    <lineage>
        <taxon>Eukaryota</taxon>
        <taxon>Metazoa</taxon>
        <taxon>Ecdysozoa</taxon>
        <taxon>Arthropoda</taxon>
        <taxon>Chelicerata</taxon>
        <taxon>Arachnida</taxon>
        <taxon>Araneae</taxon>
        <taxon>Araneomorphae</taxon>
        <taxon>Entelegynae</taxon>
        <taxon>Araneoidea</taxon>
        <taxon>Nephilidae</taxon>
        <taxon>Trichonephila</taxon>
    </lineage>
</organism>
<dbReference type="Gene3D" id="3.30.420.10">
    <property type="entry name" value="Ribonuclease H-like superfamily/Ribonuclease H"/>
    <property type="match status" value="1"/>
</dbReference>
<comment type="caution">
    <text evidence="2">The sequence shown here is derived from an EMBL/GenBank/DDBJ whole genome shotgun (WGS) entry which is preliminary data.</text>
</comment>
<dbReference type="InterPro" id="IPR050951">
    <property type="entry name" value="Retrovirus_Pol_polyprotein"/>
</dbReference>
<reference evidence="2" key="1">
    <citation type="submission" date="2020-08" db="EMBL/GenBank/DDBJ databases">
        <title>Multicomponent nature underlies the extraordinary mechanical properties of spider dragline silk.</title>
        <authorList>
            <person name="Kono N."/>
            <person name="Nakamura H."/>
            <person name="Mori M."/>
            <person name="Yoshida Y."/>
            <person name="Ohtoshi R."/>
            <person name="Malay A.D."/>
            <person name="Moran D.A.P."/>
            <person name="Tomita M."/>
            <person name="Numata K."/>
            <person name="Arakawa K."/>
        </authorList>
    </citation>
    <scope>NUCLEOTIDE SEQUENCE</scope>
</reference>
<dbReference type="PANTHER" id="PTHR37984">
    <property type="entry name" value="PROTEIN CBG26694"/>
    <property type="match status" value="1"/>
</dbReference>
<dbReference type="EMBL" id="BMAU01021377">
    <property type="protein sequence ID" value="GFY26764.1"/>
    <property type="molecule type" value="Genomic_DNA"/>
</dbReference>
<keyword evidence="3" id="KW-1185">Reference proteome</keyword>
<feature type="domain" description="Integrase catalytic" evidence="1">
    <location>
        <begin position="33"/>
        <end position="188"/>
    </location>
</feature>
<gene>
    <name evidence="2" type="primary">Tf2-9</name>
    <name evidence="2" type="ORF">TNCV_4375101</name>
</gene>
<accession>A0A8X7BDL5</accession>
<dbReference type="GO" id="GO:0003676">
    <property type="term" value="F:nucleic acid binding"/>
    <property type="evidence" value="ECO:0007669"/>
    <property type="project" value="InterPro"/>
</dbReference>
<dbReference type="AlphaFoldDB" id="A0A8X7BDL5"/>
<proteinExistence type="predicted"/>
<dbReference type="GO" id="GO:0015074">
    <property type="term" value="P:DNA integration"/>
    <property type="evidence" value="ECO:0007669"/>
    <property type="project" value="InterPro"/>
</dbReference>
<dbReference type="InterPro" id="IPR036397">
    <property type="entry name" value="RNaseH_sf"/>
</dbReference>